<feature type="compositionally biased region" description="Basic and acidic residues" evidence="1">
    <location>
        <begin position="275"/>
        <end position="285"/>
    </location>
</feature>
<dbReference type="RefSeq" id="XP_066638081.1">
    <property type="nucleotide sequence ID" value="XM_066772802.1"/>
</dbReference>
<feature type="compositionally biased region" description="Polar residues" evidence="1">
    <location>
        <begin position="400"/>
        <end position="409"/>
    </location>
</feature>
<feature type="compositionally biased region" description="Low complexity" evidence="1">
    <location>
        <begin position="197"/>
        <end position="209"/>
    </location>
</feature>
<dbReference type="Proteomes" id="UP001430584">
    <property type="component" value="Unassembled WGS sequence"/>
</dbReference>
<gene>
    <name evidence="2" type="ORF">SLS55_001306</name>
</gene>
<dbReference type="GeneID" id="92005391"/>
<name>A0ABR3CWR7_9PEZI</name>
<feature type="compositionally biased region" description="Pro residues" evidence="1">
    <location>
        <begin position="256"/>
        <end position="265"/>
    </location>
</feature>
<evidence type="ECO:0000313" key="2">
    <source>
        <dbReference type="EMBL" id="KAL0265341.1"/>
    </source>
</evidence>
<accession>A0ABR3CWR7</accession>
<proteinExistence type="predicted"/>
<feature type="compositionally biased region" description="Low complexity" evidence="1">
    <location>
        <begin position="419"/>
        <end position="430"/>
    </location>
</feature>
<evidence type="ECO:0000256" key="1">
    <source>
        <dbReference type="SAM" id="MobiDB-lite"/>
    </source>
</evidence>
<feature type="region of interest" description="Disordered" evidence="1">
    <location>
        <begin position="347"/>
        <end position="431"/>
    </location>
</feature>
<protein>
    <submittedName>
        <fullName evidence="2">Uncharacterized protein</fullName>
    </submittedName>
</protein>
<reference evidence="2 3" key="1">
    <citation type="submission" date="2024-02" db="EMBL/GenBank/DDBJ databases">
        <title>De novo assembly and annotation of 12 fungi associated with fruit tree decline syndrome in Ontario, Canada.</title>
        <authorList>
            <person name="Sulman M."/>
            <person name="Ellouze W."/>
            <person name="Ilyukhin E."/>
        </authorList>
    </citation>
    <scope>NUCLEOTIDE SEQUENCE [LARGE SCALE GENOMIC DNA]</scope>
    <source>
        <strain evidence="2 3">FDS-637</strain>
    </source>
</reference>
<comment type="caution">
    <text evidence="2">The sequence shown here is derived from an EMBL/GenBank/DDBJ whole genome shotgun (WGS) entry which is preliminary data.</text>
</comment>
<dbReference type="EMBL" id="JAJVCZ030000001">
    <property type="protein sequence ID" value="KAL0265341.1"/>
    <property type="molecule type" value="Genomic_DNA"/>
</dbReference>
<evidence type="ECO:0000313" key="3">
    <source>
        <dbReference type="Proteomes" id="UP001430584"/>
    </source>
</evidence>
<organism evidence="2 3">
    <name type="scientific">Diplodia seriata</name>
    <dbReference type="NCBI Taxonomy" id="420778"/>
    <lineage>
        <taxon>Eukaryota</taxon>
        <taxon>Fungi</taxon>
        <taxon>Dikarya</taxon>
        <taxon>Ascomycota</taxon>
        <taxon>Pezizomycotina</taxon>
        <taxon>Dothideomycetes</taxon>
        <taxon>Dothideomycetes incertae sedis</taxon>
        <taxon>Botryosphaeriales</taxon>
        <taxon>Botryosphaeriaceae</taxon>
        <taxon>Diplodia</taxon>
    </lineage>
</organism>
<keyword evidence="3" id="KW-1185">Reference proteome</keyword>
<feature type="region of interest" description="Disordered" evidence="1">
    <location>
        <begin position="149"/>
        <end position="224"/>
    </location>
</feature>
<feature type="region of interest" description="Disordered" evidence="1">
    <location>
        <begin position="251"/>
        <end position="295"/>
    </location>
</feature>
<sequence length="701" mass="77152">MNSLQVSVAVSAVASAFHSGAELLKQLKKQRKKRKGEDAYREKALLESLENGETQIEQHYAADCQELGQTVRIGDVSLQSDVIRSLQIATRNDSAVVDLTALHEASVMLRRDTLTALAELRQRAINEKPAEYRQRLNSDAGYSSSISSIQRSSLSNSQRSRSSTNFSDNLPPAVTILNTEEKPKSVLSRVFSHRRSSSALTSQSSNSSNSEKRNSGYNLASNLPWMSDRAPQEHQDLVNPQTHELPAEVPIRLRPPMDPPPPPAYSPSRFNRGQFESDRKFDPSHFPDSPRPIHPLERESMDQQQIEALSLNAAVQSPTAGVRTSADVNEAFNQCMGSMRLDQSLRPTSWLSSSDSVSSSHYSTSENATGDDATISSANFSGDDCSSLRVTVPPRKRHSYTSIQNSSPFSLEPPQNELSSPPSTATTTQSHNRAFSAPTVTVIPPPPQTQAPPVLPPSAPVSPVVPMLGRPCKANNYYNFCKGAWSLREEFKKGLTVRNKPVGMYTSCLVWQCKECNFEGPSFGNKKPYMTDPRTYTFVHELPSSGASITVRYKWIFLAKNHVKIKSGLLRPTATENEQTVSSLNGFLGSHHHQRSSSCDLTQKDNSAVDDTKYLHKPGYSYGCSFCCAEGRVTSVYGTAETLLRHVAEAHAAPAVAGRQQLSADALARTKCVIGRTPEKTEEWDVWFPGFQAQGIRPLAL</sequence>
<feature type="compositionally biased region" description="Low complexity" evidence="1">
    <location>
        <begin position="149"/>
        <end position="163"/>
    </location>
</feature>
<feature type="compositionally biased region" description="Low complexity" evidence="1">
    <location>
        <begin position="349"/>
        <end position="365"/>
    </location>
</feature>